<dbReference type="AlphaFoldDB" id="A0AAV1JKV2"/>
<dbReference type="SUPFAM" id="SSF54695">
    <property type="entry name" value="POZ domain"/>
    <property type="match status" value="1"/>
</dbReference>
<dbReference type="PANTHER" id="PTHR45774">
    <property type="entry name" value="BTB/POZ DOMAIN-CONTAINING"/>
    <property type="match status" value="1"/>
</dbReference>
<dbReference type="InterPro" id="IPR000210">
    <property type="entry name" value="BTB/POZ_dom"/>
</dbReference>
<protein>
    <recommendedName>
        <fullName evidence="1">BTB domain-containing protein</fullName>
    </recommendedName>
</protein>
<dbReference type="InterPro" id="IPR011333">
    <property type="entry name" value="SKP1/BTB/POZ_sf"/>
</dbReference>
<evidence type="ECO:0000313" key="2">
    <source>
        <dbReference type="EMBL" id="CAK1549979.1"/>
    </source>
</evidence>
<dbReference type="Pfam" id="PF00651">
    <property type="entry name" value="BTB"/>
    <property type="match status" value="1"/>
</dbReference>
<dbReference type="SMART" id="SM00225">
    <property type="entry name" value="BTB"/>
    <property type="match status" value="1"/>
</dbReference>
<dbReference type="PANTHER" id="PTHR45774:SF3">
    <property type="entry name" value="BTB (POZ) DOMAIN-CONTAINING 2B-RELATED"/>
    <property type="match status" value="1"/>
</dbReference>
<accession>A0AAV1JKV2</accession>
<dbReference type="Proteomes" id="UP001497472">
    <property type="component" value="Unassembled WGS sequence"/>
</dbReference>
<dbReference type="EMBL" id="CAVLEF010000040">
    <property type="protein sequence ID" value="CAK1549979.1"/>
    <property type="molecule type" value="Genomic_DNA"/>
</dbReference>
<keyword evidence="3" id="KW-1185">Reference proteome</keyword>
<dbReference type="PROSITE" id="PS50097">
    <property type="entry name" value="BTB"/>
    <property type="match status" value="1"/>
</dbReference>
<name>A0AAV1JKV2_9NEOP</name>
<organism evidence="2 3">
    <name type="scientific">Leptosia nina</name>
    <dbReference type="NCBI Taxonomy" id="320188"/>
    <lineage>
        <taxon>Eukaryota</taxon>
        <taxon>Metazoa</taxon>
        <taxon>Ecdysozoa</taxon>
        <taxon>Arthropoda</taxon>
        <taxon>Hexapoda</taxon>
        <taxon>Insecta</taxon>
        <taxon>Pterygota</taxon>
        <taxon>Neoptera</taxon>
        <taxon>Endopterygota</taxon>
        <taxon>Lepidoptera</taxon>
        <taxon>Glossata</taxon>
        <taxon>Ditrysia</taxon>
        <taxon>Papilionoidea</taxon>
        <taxon>Pieridae</taxon>
        <taxon>Pierinae</taxon>
        <taxon>Leptosia</taxon>
    </lineage>
</organism>
<dbReference type="CDD" id="cd18186">
    <property type="entry name" value="BTB_POZ_ZBTB_KLHL-like"/>
    <property type="match status" value="1"/>
</dbReference>
<evidence type="ECO:0000313" key="3">
    <source>
        <dbReference type="Proteomes" id="UP001497472"/>
    </source>
</evidence>
<sequence length="446" mass="52200">MGDFKHNSLYERVNKLLVSYNWSDCKFLVCEKEFQAHKLILATSSPVFEAMFYGPLSTNNNIIITDIDPSIFQLLLNFIYTDKVDIKSIEEAYDLLYVSKKYLLDTLTDICLEYVQSAMSVDNVIYILNIPNYMQENKVVASALNLFCRHAYYLLDNYNYDISTSLWRKILESDELNIKERDLIKLLFTWTLCYKEKYKSTTDIYKRRDILIKTGLFSLLRFYALSNDDLDAIANDPSNILLPEEIEHIKFKIGKSENYIKYNDQICASAIPRKTIDIQWRLCLRALIRSESPITIDSHNYCAHTRLKADKSFFLYSLIVQSRVAPVNNFCNSIKIYNEDLIISVLSEDNNSIIKKITFKKDVEYDCNVGIDFSEPLCLRKDQWYTIKFVWPHLSSYDTHLYSVQRREKNLSYMSLCNNIIQFEFEDLPSKCNTGGSLLKGFKFCL</sequence>
<evidence type="ECO:0000259" key="1">
    <source>
        <dbReference type="PROSITE" id="PS50097"/>
    </source>
</evidence>
<gene>
    <name evidence="2" type="ORF">LNINA_LOCUS9233</name>
</gene>
<comment type="caution">
    <text evidence="2">The sequence shown here is derived from an EMBL/GenBank/DDBJ whole genome shotgun (WGS) entry which is preliminary data.</text>
</comment>
<reference evidence="2 3" key="1">
    <citation type="submission" date="2023-11" db="EMBL/GenBank/DDBJ databases">
        <authorList>
            <person name="Okamura Y."/>
        </authorList>
    </citation>
    <scope>NUCLEOTIDE SEQUENCE [LARGE SCALE GENOMIC DNA]</scope>
</reference>
<feature type="domain" description="BTB" evidence="1">
    <location>
        <begin position="23"/>
        <end position="88"/>
    </location>
</feature>
<dbReference type="Gene3D" id="3.30.710.10">
    <property type="entry name" value="Potassium Channel Kv1.1, Chain A"/>
    <property type="match status" value="1"/>
</dbReference>
<proteinExistence type="predicted"/>